<feature type="transmembrane region" description="Helical" evidence="16">
    <location>
        <begin position="57"/>
        <end position="81"/>
    </location>
</feature>
<evidence type="ECO:0000256" key="6">
    <source>
        <dbReference type="ARBA" id="ARBA00022692"/>
    </source>
</evidence>
<dbReference type="InterPro" id="IPR044600">
    <property type="entry name" value="ATL1/ATL16-like"/>
</dbReference>
<evidence type="ECO:0000256" key="5">
    <source>
        <dbReference type="ARBA" id="ARBA00022679"/>
    </source>
</evidence>
<keyword evidence="19" id="KW-1185">Reference proteome</keyword>
<dbReference type="OrthoDB" id="9984778at2759"/>
<feature type="domain" description="RING-type" evidence="17">
    <location>
        <begin position="147"/>
        <end position="189"/>
    </location>
</feature>
<evidence type="ECO:0000256" key="8">
    <source>
        <dbReference type="ARBA" id="ARBA00022771"/>
    </source>
</evidence>
<dbReference type="SMART" id="SM00184">
    <property type="entry name" value="RING"/>
    <property type="match status" value="1"/>
</dbReference>
<protein>
    <recommendedName>
        <fullName evidence="4">RING-type E3 ubiquitin transferase</fullName>
        <ecNumber evidence="4">2.3.2.27</ecNumber>
    </recommendedName>
</protein>
<sequence length="318" mass="35331">MAVKHRKLLANQNSTCLEGDGCYYPAYGDYFLPLPPQPQPPPPPRSSTHSVRINQNAAIAGAVVATLILLGCYLVVVKICFGWIRRNRATQDSPDEENQEFADESRGVVMDHPIWYIRTIGLQPSVINTITILKYKSDDGLVDGTDCSVCLSAFREDEILRLLPKCNHAFHIRCIDTWLRSHTNCPLCRAAVVSTTENRTENELIQEPQILQLTEIGENRETADEEEEPDAHGSDGGDEDRKVIEEIRVKRRSLSVDSSMAGKFSGGRLDPGGGGSSRNSRIPRMVGGGSIAECLHKRPVLMKRPFSYGGRRSMSCRH</sequence>
<keyword evidence="8 14" id="KW-0863">Zinc-finger</keyword>
<feature type="region of interest" description="Disordered" evidence="15">
    <location>
        <begin position="220"/>
        <end position="242"/>
    </location>
</feature>
<dbReference type="EMBL" id="OOIL02001890">
    <property type="protein sequence ID" value="VFQ78990.1"/>
    <property type="molecule type" value="Genomic_DNA"/>
</dbReference>
<feature type="compositionally biased region" description="Basic and acidic residues" evidence="15">
    <location>
        <begin position="230"/>
        <end position="242"/>
    </location>
</feature>
<organism evidence="18 19">
    <name type="scientific">Cuscuta campestris</name>
    <dbReference type="NCBI Taxonomy" id="132261"/>
    <lineage>
        <taxon>Eukaryota</taxon>
        <taxon>Viridiplantae</taxon>
        <taxon>Streptophyta</taxon>
        <taxon>Embryophyta</taxon>
        <taxon>Tracheophyta</taxon>
        <taxon>Spermatophyta</taxon>
        <taxon>Magnoliopsida</taxon>
        <taxon>eudicotyledons</taxon>
        <taxon>Gunneridae</taxon>
        <taxon>Pentapetalae</taxon>
        <taxon>asterids</taxon>
        <taxon>lamiids</taxon>
        <taxon>Solanales</taxon>
        <taxon>Convolvulaceae</taxon>
        <taxon>Cuscuteae</taxon>
        <taxon>Cuscuta</taxon>
        <taxon>Cuscuta subgen. Grammica</taxon>
        <taxon>Cuscuta sect. Cleistogrammica</taxon>
    </lineage>
</organism>
<keyword evidence="7" id="KW-0479">Metal-binding</keyword>
<evidence type="ECO:0000313" key="19">
    <source>
        <dbReference type="Proteomes" id="UP000595140"/>
    </source>
</evidence>
<comment type="subcellular location">
    <subcellularLocation>
        <location evidence="2">Membrane</location>
        <topology evidence="2">Single-pass membrane protein</topology>
    </subcellularLocation>
</comment>
<evidence type="ECO:0000256" key="3">
    <source>
        <dbReference type="ARBA" id="ARBA00004906"/>
    </source>
</evidence>
<evidence type="ECO:0000256" key="12">
    <source>
        <dbReference type="ARBA" id="ARBA00023136"/>
    </source>
</evidence>
<dbReference type="FunFam" id="3.30.40.10:FF:000187">
    <property type="entry name" value="E3 ubiquitin-protein ligase ATL6"/>
    <property type="match status" value="1"/>
</dbReference>
<dbReference type="GO" id="GO:0061630">
    <property type="term" value="F:ubiquitin protein ligase activity"/>
    <property type="evidence" value="ECO:0007669"/>
    <property type="project" value="UniProtKB-EC"/>
</dbReference>
<evidence type="ECO:0000256" key="2">
    <source>
        <dbReference type="ARBA" id="ARBA00004167"/>
    </source>
</evidence>
<proteinExistence type="inferred from homology"/>
<keyword evidence="12 16" id="KW-0472">Membrane</keyword>
<gene>
    <name evidence="18" type="ORF">CCAM_LOCUS20766</name>
</gene>
<keyword evidence="6 16" id="KW-0812">Transmembrane</keyword>
<keyword evidence="10" id="KW-0862">Zinc</keyword>
<evidence type="ECO:0000256" key="4">
    <source>
        <dbReference type="ARBA" id="ARBA00012483"/>
    </source>
</evidence>
<keyword evidence="9" id="KW-0833">Ubl conjugation pathway</keyword>
<keyword evidence="5" id="KW-0808">Transferase</keyword>
<dbReference type="PROSITE" id="PS50089">
    <property type="entry name" value="ZF_RING_2"/>
    <property type="match status" value="1"/>
</dbReference>
<evidence type="ECO:0000259" key="17">
    <source>
        <dbReference type="PROSITE" id="PS50089"/>
    </source>
</evidence>
<evidence type="ECO:0000256" key="16">
    <source>
        <dbReference type="SAM" id="Phobius"/>
    </source>
</evidence>
<dbReference type="Gene3D" id="3.30.40.10">
    <property type="entry name" value="Zinc/RING finger domain, C3HC4 (zinc finger)"/>
    <property type="match status" value="1"/>
</dbReference>
<comment type="similarity">
    <text evidence="13">Belongs to the RING-type zinc finger family. ATL subfamily.</text>
</comment>
<dbReference type="Proteomes" id="UP000595140">
    <property type="component" value="Unassembled WGS sequence"/>
</dbReference>
<dbReference type="AlphaFoldDB" id="A0A484LR26"/>
<evidence type="ECO:0000256" key="1">
    <source>
        <dbReference type="ARBA" id="ARBA00000900"/>
    </source>
</evidence>
<dbReference type="SMART" id="SM01197">
    <property type="entry name" value="FANCL_C"/>
    <property type="match status" value="1"/>
</dbReference>
<comment type="pathway">
    <text evidence="3">Protein modification; protein ubiquitination.</text>
</comment>
<name>A0A484LR26_9ASTE</name>
<keyword evidence="11 16" id="KW-1133">Transmembrane helix</keyword>
<dbReference type="CDD" id="cd16461">
    <property type="entry name" value="RING-H2_EL5-like"/>
    <property type="match status" value="1"/>
</dbReference>
<evidence type="ECO:0000256" key="11">
    <source>
        <dbReference type="ARBA" id="ARBA00022989"/>
    </source>
</evidence>
<evidence type="ECO:0000256" key="15">
    <source>
        <dbReference type="SAM" id="MobiDB-lite"/>
    </source>
</evidence>
<dbReference type="GO" id="GO:0016567">
    <property type="term" value="P:protein ubiquitination"/>
    <property type="evidence" value="ECO:0007669"/>
    <property type="project" value="UniProtKB-UniPathway"/>
</dbReference>
<dbReference type="PANTHER" id="PTHR46913">
    <property type="entry name" value="RING-H2 FINGER PROTEIN ATL16"/>
    <property type="match status" value="1"/>
</dbReference>
<dbReference type="SUPFAM" id="SSF57850">
    <property type="entry name" value="RING/U-box"/>
    <property type="match status" value="1"/>
</dbReference>
<accession>A0A484LR26</accession>
<evidence type="ECO:0000256" key="13">
    <source>
        <dbReference type="ARBA" id="ARBA00024209"/>
    </source>
</evidence>
<evidence type="ECO:0000256" key="14">
    <source>
        <dbReference type="PROSITE-ProRule" id="PRU00175"/>
    </source>
</evidence>
<reference evidence="18 19" key="1">
    <citation type="submission" date="2018-04" db="EMBL/GenBank/DDBJ databases">
        <authorList>
            <person name="Vogel A."/>
        </authorList>
    </citation>
    <scope>NUCLEOTIDE SEQUENCE [LARGE SCALE GENOMIC DNA]</scope>
</reference>
<evidence type="ECO:0000256" key="10">
    <source>
        <dbReference type="ARBA" id="ARBA00022833"/>
    </source>
</evidence>
<dbReference type="EC" id="2.3.2.27" evidence="4"/>
<evidence type="ECO:0000256" key="9">
    <source>
        <dbReference type="ARBA" id="ARBA00022786"/>
    </source>
</evidence>
<dbReference type="UniPathway" id="UPA00143"/>
<feature type="region of interest" description="Disordered" evidence="15">
    <location>
        <begin position="259"/>
        <end position="283"/>
    </location>
</feature>
<dbReference type="Pfam" id="PF13639">
    <property type="entry name" value="zf-RING_2"/>
    <property type="match status" value="1"/>
</dbReference>
<evidence type="ECO:0000313" key="18">
    <source>
        <dbReference type="EMBL" id="VFQ78990.1"/>
    </source>
</evidence>
<dbReference type="GO" id="GO:0016020">
    <property type="term" value="C:membrane"/>
    <property type="evidence" value="ECO:0007669"/>
    <property type="project" value="UniProtKB-SubCell"/>
</dbReference>
<dbReference type="PANTHER" id="PTHR46913:SF19">
    <property type="entry name" value="RING-TYPE E3 UBIQUITIN TRANSFERASE"/>
    <property type="match status" value="1"/>
</dbReference>
<evidence type="ECO:0000256" key="7">
    <source>
        <dbReference type="ARBA" id="ARBA00022723"/>
    </source>
</evidence>
<dbReference type="InterPro" id="IPR001841">
    <property type="entry name" value="Znf_RING"/>
</dbReference>
<dbReference type="GO" id="GO:0008270">
    <property type="term" value="F:zinc ion binding"/>
    <property type="evidence" value="ECO:0007669"/>
    <property type="project" value="UniProtKB-KW"/>
</dbReference>
<dbReference type="InterPro" id="IPR013083">
    <property type="entry name" value="Znf_RING/FYVE/PHD"/>
</dbReference>
<comment type="catalytic activity">
    <reaction evidence="1">
        <text>S-ubiquitinyl-[E2 ubiquitin-conjugating enzyme]-L-cysteine + [acceptor protein]-L-lysine = [E2 ubiquitin-conjugating enzyme]-L-cysteine + N(6)-ubiquitinyl-[acceptor protein]-L-lysine.</text>
        <dbReference type="EC" id="2.3.2.27"/>
    </reaction>
</comment>